<evidence type="ECO:0000313" key="2">
    <source>
        <dbReference type="EMBL" id="MCO1653708.1"/>
    </source>
</evidence>
<evidence type="ECO:0000256" key="1">
    <source>
        <dbReference type="SAM" id="SignalP"/>
    </source>
</evidence>
<comment type="caution">
    <text evidence="2">The sequence shown here is derived from an EMBL/GenBank/DDBJ whole genome shotgun (WGS) entry which is preliminary data.</text>
</comment>
<dbReference type="InterPro" id="IPR050490">
    <property type="entry name" value="Bact_solute-bd_prot1"/>
</dbReference>
<dbReference type="Gene3D" id="3.40.190.10">
    <property type="entry name" value="Periplasmic binding protein-like II"/>
    <property type="match status" value="1"/>
</dbReference>
<accession>A0ABT0ZSL9</accession>
<feature type="chain" id="PRO_5047135704" evidence="1">
    <location>
        <begin position="33"/>
        <end position="439"/>
    </location>
</feature>
<proteinExistence type="predicted"/>
<protein>
    <submittedName>
        <fullName evidence="2">Extracellular solute-binding protein</fullName>
    </submittedName>
</protein>
<sequence>MRRPRATVLRALALTFSAAVLVSACGAGSRTAAETATEVACDFPAPAQPVSVNVLAYNSSAIDPFTNTMVKSCSKNQVTVNHEPIDFGGQVQKTTATLAGDSGTYDIVETYSFVVPQYASQQKLMPLDDMLAEFDEKYALGEINEDMRKAMSFDGKLYGLPMQAQMYVMAYRKDVFDQLGLQPPTTFAELRDVAAKIQQAGQIQYPLALPMLASGDIGTVYDATLGSLGVDYTDPQAMTANFDKPEAATAFEELRSLLPYMDPQVTTFDQPRVQQQMYNGSAAIAIMFSGRMNDLSQESNSRFAKEFAFAPPPAVAGGDTLFNTLSVDGWSIPANAAADPKLLFELIASAVSPDASKASVPAAYPAREGIVTPESSPYAAAAQESIGKAPPAEPFPWTSRIANDTRSVVADVILGNTPVADGTAQMQQIATQILAEYKN</sequence>
<reference evidence="2" key="1">
    <citation type="submission" date="2021-04" db="EMBL/GenBank/DDBJ databases">
        <title>Pseudonocardia sp. nov., isolated from sandy soil of mangrove forest.</title>
        <authorList>
            <person name="Zan Z."/>
            <person name="Huang R."/>
            <person name="Liu W."/>
        </authorList>
    </citation>
    <scope>NUCLEOTIDE SEQUENCE</scope>
    <source>
        <strain evidence="2">S2-4</strain>
    </source>
</reference>
<organism evidence="2 3">
    <name type="scientific">Pseudonocardia humida</name>
    <dbReference type="NCBI Taxonomy" id="2800819"/>
    <lineage>
        <taxon>Bacteria</taxon>
        <taxon>Bacillati</taxon>
        <taxon>Actinomycetota</taxon>
        <taxon>Actinomycetes</taxon>
        <taxon>Pseudonocardiales</taxon>
        <taxon>Pseudonocardiaceae</taxon>
        <taxon>Pseudonocardia</taxon>
    </lineage>
</organism>
<feature type="signal peptide" evidence="1">
    <location>
        <begin position="1"/>
        <end position="32"/>
    </location>
</feature>
<dbReference type="PANTHER" id="PTHR43649:SF12">
    <property type="entry name" value="DIACETYLCHITOBIOSE BINDING PROTEIN DASA"/>
    <property type="match status" value="1"/>
</dbReference>
<dbReference type="PANTHER" id="PTHR43649">
    <property type="entry name" value="ARABINOSE-BINDING PROTEIN-RELATED"/>
    <property type="match status" value="1"/>
</dbReference>
<keyword evidence="1" id="KW-0732">Signal</keyword>
<name>A0ABT0ZSL9_9PSEU</name>
<evidence type="ECO:0000313" key="3">
    <source>
        <dbReference type="Proteomes" id="UP001165283"/>
    </source>
</evidence>
<dbReference type="InterPro" id="IPR006059">
    <property type="entry name" value="SBP"/>
</dbReference>
<dbReference type="EMBL" id="JAGSOV010000006">
    <property type="protein sequence ID" value="MCO1653708.1"/>
    <property type="molecule type" value="Genomic_DNA"/>
</dbReference>
<dbReference type="PROSITE" id="PS51257">
    <property type="entry name" value="PROKAR_LIPOPROTEIN"/>
    <property type="match status" value="1"/>
</dbReference>
<keyword evidence="3" id="KW-1185">Reference proteome</keyword>
<gene>
    <name evidence="2" type="ORF">KDL28_01430</name>
</gene>
<dbReference type="Proteomes" id="UP001165283">
    <property type="component" value="Unassembled WGS sequence"/>
</dbReference>
<dbReference type="SUPFAM" id="SSF53850">
    <property type="entry name" value="Periplasmic binding protein-like II"/>
    <property type="match status" value="1"/>
</dbReference>
<dbReference type="RefSeq" id="WP_252435298.1">
    <property type="nucleotide sequence ID" value="NZ_JAGSOV010000006.1"/>
</dbReference>
<dbReference type="Pfam" id="PF01547">
    <property type="entry name" value="SBP_bac_1"/>
    <property type="match status" value="1"/>
</dbReference>